<evidence type="ECO:0000313" key="2">
    <source>
        <dbReference type="Proteomes" id="UP000001175"/>
    </source>
</evidence>
<dbReference type="eggNOG" id="ENOG50314QQ">
    <property type="taxonomic scope" value="Bacteria"/>
</dbReference>
<organism evidence="1 2">
    <name type="scientific">Synechococcus sp. (strain ATCC 27144 / PCC 6301 / SAUG 1402/1)</name>
    <name type="common">Anacystis nidulans</name>
    <dbReference type="NCBI Taxonomy" id="269084"/>
    <lineage>
        <taxon>Bacteria</taxon>
        <taxon>Bacillati</taxon>
        <taxon>Cyanobacteriota</taxon>
        <taxon>Cyanophyceae</taxon>
        <taxon>Synechococcales</taxon>
        <taxon>Synechococcaceae</taxon>
        <taxon>Synechococcus</taxon>
    </lineage>
</organism>
<dbReference type="Proteomes" id="UP000001175">
    <property type="component" value="Chromosome"/>
</dbReference>
<dbReference type="InterPro" id="IPR016780">
    <property type="entry name" value="UCP020893"/>
</dbReference>
<evidence type="ECO:0000313" key="1">
    <source>
        <dbReference type="EMBL" id="BAD79191.1"/>
    </source>
</evidence>
<proteinExistence type="predicted"/>
<name>A0A0H3K2I7_SYNP6</name>
<protein>
    <submittedName>
        <fullName evidence="1">Uncharacterized protein</fullName>
    </submittedName>
</protein>
<dbReference type="AlphaFoldDB" id="A0A0H3K2I7"/>
<dbReference type="EMBL" id="AP008231">
    <property type="protein sequence ID" value="BAD79191.1"/>
    <property type="molecule type" value="Genomic_DNA"/>
</dbReference>
<dbReference type="PIRSF" id="PIRSF020893">
    <property type="entry name" value="UCP020893"/>
    <property type="match status" value="1"/>
</dbReference>
<sequence length="179" mass="19512">MPCCLPPMTDSVPTIPDHPDFGTAIALAQQLLALEPTDAVIEAIARLVASRDGARGFFVTYLTSDEPWADQPAPALIAALRSQPTYVEDLMVRNLAMSTAMGLTHERNADPAMAAQSQRVSRRSAEHLRQLQSPSLRQQIQDLQQSLTAEGPFSDFLDRWGYDAEQRAAIASAIAPLLD</sequence>
<accession>A0A0H3K2I7</accession>
<gene>
    <name evidence="1" type="ordered locus">syc1001_c</name>
</gene>
<dbReference type="KEGG" id="syc:syc1001_c"/>
<reference evidence="1 2" key="1">
    <citation type="journal article" date="2007" name="Photosyn. Res.">
        <title>Complete nucleotide sequence of the freshwater unicellular cyanobacterium Synechococcus elongatus PCC 6301 chromosome: gene content and organization.</title>
        <authorList>
            <person name="Sugita C."/>
            <person name="Ogata K."/>
            <person name="Shikata M."/>
            <person name="Jikuya H."/>
            <person name="Takano J."/>
            <person name="Furumichi M."/>
            <person name="Kanehisa M."/>
            <person name="Omata T."/>
            <person name="Sugiura M."/>
            <person name="Sugita M."/>
        </authorList>
    </citation>
    <scope>NUCLEOTIDE SEQUENCE [LARGE SCALE GENOMIC DNA]</scope>
    <source>
        <strain evidence="2">ATCC 27144 / PCC 6301 / SAUG 1402/1</strain>
    </source>
</reference>